<dbReference type="Proteomes" id="UP000622638">
    <property type="component" value="Unassembled WGS sequence"/>
</dbReference>
<dbReference type="EMBL" id="BMKG01000017">
    <property type="protein sequence ID" value="GGC12859.1"/>
    <property type="molecule type" value="Genomic_DNA"/>
</dbReference>
<organism evidence="1 2">
    <name type="scientific">Pseudoduganella buxea</name>
    <dbReference type="NCBI Taxonomy" id="1949069"/>
    <lineage>
        <taxon>Bacteria</taxon>
        <taxon>Pseudomonadati</taxon>
        <taxon>Pseudomonadota</taxon>
        <taxon>Betaproteobacteria</taxon>
        <taxon>Burkholderiales</taxon>
        <taxon>Oxalobacteraceae</taxon>
        <taxon>Telluria group</taxon>
        <taxon>Pseudoduganella</taxon>
    </lineage>
</organism>
<evidence type="ECO:0000313" key="2">
    <source>
        <dbReference type="Proteomes" id="UP000622638"/>
    </source>
</evidence>
<proteinExistence type="predicted"/>
<protein>
    <submittedName>
        <fullName evidence="1">Uncharacterized protein</fullName>
    </submittedName>
</protein>
<reference evidence="2" key="1">
    <citation type="journal article" date="2019" name="Int. J. Syst. Evol. Microbiol.">
        <title>The Global Catalogue of Microorganisms (GCM) 10K type strain sequencing project: providing services to taxonomists for standard genome sequencing and annotation.</title>
        <authorList>
            <consortium name="The Broad Institute Genomics Platform"/>
            <consortium name="The Broad Institute Genome Sequencing Center for Infectious Disease"/>
            <person name="Wu L."/>
            <person name="Ma J."/>
        </authorList>
    </citation>
    <scope>NUCLEOTIDE SEQUENCE [LARGE SCALE GENOMIC DNA]</scope>
    <source>
        <strain evidence="2">CGMCC 1.15931</strain>
    </source>
</reference>
<accession>A0ABQ1KYW5</accession>
<keyword evidence="2" id="KW-1185">Reference proteome</keyword>
<name>A0ABQ1KYW5_9BURK</name>
<sequence>MNKPMPSKADLKQLLLAFIDDEDRAMDRQEQGSFYSQHHVGIKAGIPRASGLLGDDDLLMFYFHLLRLDILPAVKREREFELLHGAYQSMTPLLEHGWPACAMPRAQGIFLFGNDGTSALPDGETPTLATYMAYRKVWAHVTAYVSIPTMLAKRERFLPYAQDQQVLTRVMVLLRALRYLQDEDIGRVALWYWGLVYIAVLDPRAAQTVVADVAELCDRSEAWLERLELLRRCLVAADCPLLVDRLDALATLH</sequence>
<gene>
    <name evidence="1" type="ORF">GCM10011572_37820</name>
</gene>
<comment type="caution">
    <text evidence="1">The sequence shown here is derived from an EMBL/GenBank/DDBJ whole genome shotgun (WGS) entry which is preliminary data.</text>
</comment>
<evidence type="ECO:0000313" key="1">
    <source>
        <dbReference type="EMBL" id="GGC12859.1"/>
    </source>
</evidence>